<sequence length="269" mass="29561">MPVKGDTNFPRATLTSSLPLCIYTVAELLKLNKRNLRVIQKRLLTVHIHICHEESRSDPALLSHAKTESQVPQKMLKRALGTDLNKQSKEGYFASANPGIVSQLSADDLHLDKLPSSLPSPLLAYAHLQYAPDEHPDPSKSGHTTTAGADGGQVGLQDTRHEASPTCKVPSTFEFTFRCRDWGSSVLSGQGESDPQMKVFMGTRESLPQATTTSLDEDPLAQIANSLQSLSFSARRPWWRASGAGRASLSHSNSRAKTGRTPRFWRHPK</sequence>
<feature type="region of interest" description="Disordered" evidence="1">
    <location>
        <begin position="131"/>
        <end position="165"/>
    </location>
</feature>
<evidence type="ECO:0000313" key="2">
    <source>
        <dbReference type="EMBL" id="KAF2742288.1"/>
    </source>
</evidence>
<evidence type="ECO:0000313" key="3">
    <source>
        <dbReference type="Proteomes" id="UP000799440"/>
    </source>
</evidence>
<organism evidence="2 3">
    <name type="scientific">Sporormia fimetaria CBS 119925</name>
    <dbReference type="NCBI Taxonomy" id="1340428"/>
    <lineage>
        <taxon>Eukaryota</taxon>
        <taxon>Fungi</taxon>
        <taxon>Dikarya</taxon>
        <taxon>Ascomycota</taxon>
        <taxon>Pezizomycotina</taxon>
        <taxon>Dothideomycetes</taxon>
        <taxon>Pleosporomycetidae</taxon>
        <taxon>Pleosporales</taxon>
        <taxon>Sporormiaceae</taxon>
        <taxon>Sporormia</taxon>
    </lineage>
</organism>
<reference evidence="2" key="1">
    <citation type="journal article" date="2020" name="Stud. Mycol.">
        <title>101 Dothideomycetes genomes: a test case for predicting lifestyles and emergence of pathogens.</title>
        <authorList>
            <person name="Haridas S."/>
            <person name="Albert R."/>
            <person name="Binder M."/>
            <person name="Bloem J."/>
            <person name="Labutti K."/>
            <person name="Salamov A."/>
            <person name="Andreopoulos B."/>
            <person name="Baker S."/>
            <person name="Barry K."/>
            <person name="Bills G."/>
            <person name="Bluhm B."/>
            <person name="Cannon C."/>
            <person name="Castanera R."/>
            <person name="Culley D."/>
            <person name="Daum C."/>
            <person name="Ezra D."/>
            <person name="Gonzalez J."/>
            <person name="Henrissat B."/>
            <person name="Kuo A."/>
            <person name="Liang C."/>
            <person name="Lipzen A."/>
            <person name="Lutzoni F."/>
            <person name="Magnuson J."/>
            <person name="Mondo S."/>
            <person name="Nolan M."/>
            <person name="Ohm R."/>
            <person name="Pangilinan J."/>
            <person name="Park H.-J."/>
            <person name="Ramirez L."/>
            <person name="Alfaro M."/>
            <person name="Sun H."/>
            <person name="Tritt A."/>
            <person name="Yoshinaga Y."/>
            <person name="Zwiers L.-H."/>
            <person name="Turgeon B."/>
            <person name="Goodwin S."/>
            <person name="Spatafora J."/>
            <person name="Crous P."/>
            <person name="Grigoriev I."/>
        </authorList>
    </citation>
    <scope>NUCLEOTIDE SEQUENCE</scope>
    <source>
        <strain evidence="2">CBS 119925</strain>
    </source>
</reference>
<protein>
    <submittedName>
        <fullName evidence="2">Uncharacterized protein</fullName>
    </submittedName>
</protein>
<feature type="compositionally biased region" description="Basic residues" evidence="1">
    <location>
        <begin position="257"/>
        <end position="269"/>
    </location>
</feature>
<evidence type="ECO:0000256" key="1">
    <source>
        <dbReference type="SAM" id="MobiDB-lite"/>
    </source>
</evidence>
<name>A0A6A6UVK5_9PLEO</name>
<feature type="region of interest" description="Disordered" evidence="1">
    <location>
        <begin position="243"/>
        <end position="269"/>
    </location>
</feature>
<dbReference type="EMBL" id="MU006611">
    <property type="protein sequence ID" value="KAF2742288.1"/>
    <property type="molecule type" value="Genomic_DNA"/>
</dbReference>
<dbReference type="Proteomes" id="UP000799440">
    <property type="component" value="Unassembled WGS sequence"/>
</dbReference>
<keyword evidence="3" id="KW-1185">Reference proteome</keyword>
<accession>A0A6A6UVK5</accession>
<proteinExistence type="predicted"/>
<gene>
    <name evidence="2" type="ORF">M011DRAFT_481782</name>
</gene>
<dbReference type="AlphaFoldDB" id="A0A6A6UVK5"/>